<dbReference type="RefSeq" id="WP_179481376.1">
    <property type="nucleotide sequence ID" value="NZ_JACCFW010000001.1"/>
</dbReference>
<proteinExistence type="predicted"/>
<organism evidence="2 3">
    <name type="scientific">Allobranchiibius huperziae</name>
    <dbReference type="NCBI Taxonomy" id="1874116"/>
    <lineage>
        <taxon>Bacteria</taxon>
        <taxon>Bacillati</taxon>
        <taxon>Actinomycetota</taxon>
        <taxon>Actinomycetes</taxon>
        <taxon>Micrococcales</taxon>
        <taxon>Dermacoccaceae</taxon>
        <taxon>Allobranchiibius</taxon>
    </lineage>
</organism>
<comment type="caution">
    <text evidence="2">The sequence shown here is derived from an EMBL/GenBank/DDBJ whole genome shotgun (WGS) entry which is preliminary data.</text>
</comment>
<dbReference type="EMBL" id="JACCFW010000001">
    <property type="protein sequence ID" value="NYJ75034.1"/>
    <property type="molecule type" value="Genomic_DNA"/>
</dbReference>
<evidence type="ECO:0000313" key="3">
    <source>
        <dbReference type="Proteomes" id="UP000571817"/>
    </source>
</evidence>
<name>A0A853DJ40_9MICO</name>
<reference evidence="2 3" key="1">
    <citation type="submission" date="2020-07" db="EMBL/GenBank/DDBJ databases">
        <title>Sequencing the genomes of 1000 actinobacteria strains.</title>
        <authorList>
            <person name="Klenk H.-P."/>
        </authorList>
    </citation>
    <scope>NUCLEOTIDE SEQUENCE [LARGE SCALE GENOMIC DNA]</scope>
    <source>
        <strain evidence="2 3">DSM 29531</strain>
    </source>
</reference>
<sequence length="166" mass="18110">MGFLSRRGRDLTPPPPAYGPTVPRPFSELLGNAPSSALETLARHARVPDAARERILRLDTQTLQAQQYLAACGITGRDAFEVVQIRDDFGPSAVHAYLGLPPTTADTAVLQDGRTGADLLIEELDLLLEAVRGLLDRAGEVGQTQLRANHRFLEEKYGERDPGLEL</sequence>
<dbReference type="AlphaFoldDB" id="A0A853DJ40"/>
<feature type="region of interest" description="Disordered" evidence="1">
    <location>
        <begin position="1"/>
        <end position="21"/>
    </location>
</feature>
<gene>
    <name evidence="2" type="ORF">HNR15_001997</name>
</gene>
<keyword evidence="3" id="KW-1185">Reference proteome</keyword>
<evidence type="ECO:0000313" key="2">
    <source>
        <dbReference type="EMBL" id="NYJ75034.1"/>
    </source>
</evidence>
<accession>A0A853DJ40</accession>
<protein>
    <submittedName>
        <fullName evidence="2">Uncharacterized protein</fullName>
    </submittedName>
</protein>
<dbReference type="Proteomes" id="UP000571817">
    <property type="component" value="Unassembled WGS sequence"/>
</dbReference>
<evidence type="ECO:0000256" key="1">
    <source>
        <dbReference type="SAM" id="MobiDB-lite"/>
    </source>
</evidence>